<dbReference type="PANTHER" id="PTHR37771:SF2">
    <property type="entry name" value="OS02G0593400 PROTEIN"/>
    <property type="match status" value="1"/>
</dbReference>
<dbReference type="AlphaFoldDB" id="A0A2I0BEB7"/>
<keyword evidence="2" id="KW-0812">Transmembrane</keyword>
<keyword evidence="2" id="KW-1133">Transmembrane helix</keyword>
<sequence length="150" mass="16717">MVRSLLLLQPLYNRLLYLSILFWAIVALLQPCLLFPGKGCADGTRRELYLLHRPAPSSKPWVVDPVLPPDATIRPGHPVVELIPCSIDGEELYLNPSTTVLNEIRKANSNLPMIGKTGRDYKEDLDADAEDDDGDNVEESEGDEFEQEAS</sequence>
<feature type="region of interest" description="Disordered" evidence="1">
    <location>
        <begin position="115"/>
        <end position="150"/>
    </location>
</feature>
<accession>A0A2I0BEB7</accession>
<evidence type="ECO:0000256" key="1">
    <source>
        <dbReference type="SAM" id="MobiDB-lite"/>
    </source>
</evidence>
<dbReference type="Proteomes" id="UP000236161">
    <property type="component" value="Unassembled WGS sequence"/>
</dbReference>
<gene>
    <name evidence="3" type="ORF">AXF42_Ash018440</name>
</gene>
<dbReference type="GO" id="GO:0005680">
    <property type="term" value="C:anaphase-promoting complex"/>
    <property type="evidence" value="ECO:0007669"/>
    <property type="project" value="InterPro"/>
</dbReference>
<evidence type="ECO:0000313" key="4">
    <source>
        <dbReference type="Proteomes" id="UP000236161"/>
    </source>
</evidence>
<dbReference type="InterPro" id="IPR026182">
    <property type="entry name" value="ANAPC15"/>
</dbReference>
<dbReference type="GO" id="GO:0090266">
    <property type="term" value="P:regulation of mitotic cell cycle spindle assembly checkpoint"/>
    <property type="evidence" value="ECO:0007669"/>
    <property type="project" value="InterPro"/>
</dbReference>
<proteinExistence type="predicted"/>
<protein>
    <submittedName>
        <fullName evidence="3">Uncharacterized protein</fullName>
    </submittedName>
</protein>
<feature type="compositionally biased region" description="Acidic residues" evidence="1">
    <location>
        <begin position="125"/>
        <end position="150"/>
    </location>
</feature>
<feature type="transmembrane region" description="Helical" evidence="2">
    <location>
        <begin position="15"/>
        <end position="36"/>
    </location>
</feature>
<evidence type="ECO:0000256" key="2">
    <source>
        <dbReference type="SAM" id="Phobius"/>
    </source>
</evidence>
<dbReference type="STRING" id="1088818.A0A2I0BEB7"/>
<dbReference type="PANTHER" id="PTHR37771">
    <property type="entry name" value="OS02G0593400 PROTEIN"/>
    <property type="match status" value="1"/>
</dbReference>
<organism evidence="3 4">
    <name type="scientific">Apostasia shenzhenica</name>
    <dbReference type="NCBI Taxonomy" id="1088818"/>
    <lineage>
        <taxon>Eukaryota</taxon>
        <taxon>Viridiplantae</taxon>
        <taxon>Streptophyta</taxon>
        <taxon>Embryophyta</taxon>
        <taxon>Tracheophyta</taxon>
        <taxon>Spermatophyta</taxon>
        <taxon>Magnoliopsida</taxon>
        <taxon>Liliopsida</taxon>
        <taxon>Asparagales</taxon>
        <taxon>Orchidaceae</taxon>
        <taxon>Apostasioideae</taxon>
        <taxon>Apostasia</taxon>
    </lineage>
</organism>
<evidence type="ECO:0000313" key="3">
    <source>
        <dbReference type="EMBL" id="PKA66150.1"/>
    </source>
</evidence>
<keyword evidence="4" id="KW-1185">Reference proteome</keyword>
<keyword evidence="2" id="KW-0472">Membrane</keyword>
<dbReference type="EMBL" id="KZ451887">
    <property type="protein sequence ID" value="PKA66150.1"/>
    <property type="molecule type" value="Genomic_DNA"/>
</dbReference>
<name>A0A2I0BEB7_9ASPA</name>
<reference evidence="3 4" key="1">
    <citation type="journal article" date="2017" name="Nature">
        <title>The Apostasia genome and the evolution of orchids.</title>
        <authorList>
            <person name="Zhang G.Q."/>
            <person name="Liu K.W."/>
            <person name="Li Z."/>
            <person name="Lohaus R."/>
            <person name="Hsiao Y.Y."/>
            <person name="Niu S.C."/>
            <person name="Wang J.Y."/>
            <person name="Lin Y.C."/>
            <person name="Xu Q."/>
            <person name="Chen L.J."/>
            <person name="Yoshida K."/>
            <person name="Fujiwara S."/>
            <person name="Wang Z.W."/>
            <person name="Zhang Y.Q."/>
            <person name="Mitsuda N."/>
            <person name="Wang M."/>
            <person name="Liu G.H."/>
            <person name="Pecoraro L."/>
            <person name="Huang H.X."/>
            <person name="Xiao X.J."/>
            <person name="Lin M."/>
            <person name="Wu X.Y."/>
            <person name="Wu W.L."/>
            <person name="Chen Y.Y."/>
            <person name="Chang S.B."/>
            <person name="Sakamoto S."/>
            <person name="Ohme-Takagi M."/>
            <person name="Yagi M."/>
            <person name="Zeng S.J."/>
            <person name="Shen C.Y."/>
            <person name="Yeh C.M."/>
            <person name="Luo Y.B."/>
            <person name="Tsai W.C."/>
            <person name="Van de Peer Y."/>
            <person name="Liu Z.J."/>
        </authorList>
    </citation>
    <scope>NUCLEOTIDE SEQUENCE [LARGE SCALE GENOMIC DNA]</scope>
    <source>
        <strain evidence="4">cv. Shenzhen</strain>
        <tissue evidence="3">Stem</tissue>
    </source>
</reference>
<dbReference type="Pfam" id="PF15243">
    <property type="entry name" value="ANAPC15"/>
    <property type="match status" value="1"/>
</dbReference>